<dbReference type="InterPro" id="IPR036409">
    <property type="entry name" value="Aldolase_II/adducin_N_sf"/>
</dbReference>
<dbReference type="InterPro" id="IPR001303">
    <property type="entry name" value="Aldolase_II/adducin_N"/>
</dbReference>
<feature type="domain" description="Class II aldolase/adducin N-terminal" evidence="4">
    <location>
        <begin position="78"/>
        <end position="265"/>
    </location>
</feature>
<evidence type="ECO:0000256" key="2">
    <source>
        <dbReference type="ARBA" id="ARBA00023239"/>
    </source>
</evidence>
<dbReference type="Proteomes" id="UP001161160">
    <property type="component" value="Unassembled WGS sequence"/>
</dbReference>
<evidence type="ECO:0000259" key="4">
    <source>
        <dbReference type="SMART" id="SM01007"/>
    </source>
</evidence>
<dbReference type="GO" id="GO:0005829">
    <property type="term" value="C:cytosol"/>
    <property type="evidence" value="ECO:0007669"/>
    <property type="project" value="TreeGrafter"/>
</dbReference>
<dbReference type="Gene3D" id="3.40.225.10">
    <property type="entry name" value="Class II aldolase/adducin N-terminal domain"/>
    <property type="match status" value="1"/>
</dbReference>
<accession>A0AA43S465</accession>
<dbReference type="GO" id="GO:0046872">
    <property type="term" value="F:metal ion binding"/>
    <property type="evidence" value="ECO:0007669"/>
    <property type="project" value="UniProtKB-KW"/>
</dbReference>
<evidence type="ECO:0000313" key="6">
    <source>
        <dbReference type="Proteomes" id="UP001161160"/>
    </source>
</evidence>
<dbReference type="PANTHER" id="PTHR22789">
    <property type="entry name" value="FUCULOSE PHOSPHATE ALDOLASE"/>
    <property type="match status" value="1"/>
</dbReference>
<dbReference type="PANTHER" id="PTHR22789:SF0">
    <property type="entry name" value="3-OXO-TETRONATE 4-PHOSPHATE DECARBOXYLASE-RELATED"/>
    <property type="match status" value="1"/>
</dbReference>
<gene>
    <name evidence="5" type="ORF">M2127_000426</name>
</gene>
<reference evidence="5" key="1">
    <citation type="submission" date="2023-04" db="EMBL/GenBank/DDBJ databases">
        <title>Genome Encyclopedia of Bacteria and Archaea VI: Functional Genomics of Type Strains.</title>
        <authorList>
            <person name="Whitman W."/>
        </authorList>
    </citation>
    <scope>NUCLEOTIDE SEQUENCE</scope>
    <source>
        <strain evidence="5">Enz.4-51</strain>
    </source>
</reference>
<keyword evidence="3" id="KW-0812">Transmembrane</keyword>
<dbReference type="AlphaFoldDB" id="A0AA43S465"/>
<proteinExistence type="predicted"/>
<comment type="caution">
    <text evidence="5">The sequence shown here is derived from an EMBL/GenBank/DDBJ whole genome shotgun (WGS) entry which is preliminary data.</text>
</comment>
<sequence>MLRNWVSLNSPWAKSSFHFWVSHLWVAYLFKTEEYRVSRNTLLRNLFFGFACLVATISNAATVQEQMDQFPAVKLAVEELVLANHILYQQNAVDGYGHISVRNPSNPNTFFLSRSIAPSVVQVEDIMEFDMNGRPLNGDARTAYGERFIHSGILRNRPDINSVVHGHASALLPFGLTGTTLKPVYHMSAFLGEGAPLFEIRHFAKPTPDSDMFVGNPDLGDALASTLGLQYFVLMRGHGYAAGADSIKKVVFRSIYAIQNASIQSEAMKMGTVQYLSPGEALAAQETIEKTIGRPWQLWSEQVKKP</sequence>
<organism evidence="5 6">
    <name type="scientific">Polynucleobacter sphagniphilus</name>
    <dbReference type="NCBI Taxonomy" id="1743169"/>
    <lineage>
        <taxon>Bacteria</taxon>
        <taxon>Pseudomonadati</taxon>
        <taxon>Pseudomonadota</taxon>
        <taxon>Betaproteobacteria</taxon>
        <taxon>Burkholderiales</taxon>
        <taxon>Burkholderiaceae</taxon>
        <taxon>Polynucleobacter</taxon>
    </lineage>
</organism>
<name>A0AA43S465_9BURK</name>
<evidence type="ECO:0000256" key="1">
    <source>
        <dbReference type="ARBA" id="ARBA00022723"/>
    </source>
</evidence>
<keyword evidence="6" id="KW-1185">Reference proteome</keyword>
<dbReference type="EMBL" id="JARXYA010000002">
    <property type="protein sequence ID" value="MDH6503139.1"/>
    <property type="molecule type" value="Genomic_DNA"/>
</dbReference>
<dbReference type="GO" id="GO:0016832">
    <property type="term" value="F:aldehyde-lyase activity"/>
    <property type="evidence" value="ECO:0007669"/>
    <property type="project" value="TreeGrafter"/>
</dbReference>
<dbReference type="SUPFAM" id="SSF53639">
    <property type="entry name" value="AraD/HMP-PK domain-like"/>
    <property type="match status" value="1"/>
</dbReference>
<evidence type="ECO:0000313" key="5">
    <source>
        <dbReference type="EMBL" id="MDH6503139.1"/>
    </source>
</evidence>
<evidence type="ECO:0000256" key="3">
    <source>
        <dbReference type="SAM" id="Phobius"/>
    </source>
</evidence>
<keyword evidence="2 5" id="KW-0456">Lyase</keyword>
<dbReference type="GO" id="GO:0019323">
    <property type="term" value="P:pentose catabolic process"/>
    <property type="evidence" value="ECO:0007669"/>
    <property type="project" value="TreeGrafter"/>
</dbReference>
<dbReference type="EC" id="4.1.1.51" evidence="5"/>
<dbReference type="SMART" id="SM01007">
    <property type="entry name" value="Aldolase_II"/>
    <property type="match status" value="1"/>
</dbReference>
<dbReference type="GO" id="GO:0047431">
    <property type="term" value="F:3-hydroxy-2-methylpyridine-4,5-dicarboxylate 4-decarboxylase activity"/>
    <property type="evidence" value="ECO:0007669"/>
    <property type="project" value="UniProtKB-EC"/>
</dbReference>
<dbReference type="Pfam" id="PF00596">
    <property type="entry name" value="Aldolase_II"/>
    <property type="match status" value="1"/>
</dbReference>
<protein>
    <submittedName>
        <fullName evidence="5">3-hydroxy-2-methylpyridine-4,5-dicarboxylate 4-decarboxylase</fullName>
        <ecNumber evidence="5">4.1.1.51</ecNumber>
    </submittedName>
</protein>
<keyword evidence="3" id="KW-1133">Transmembrane helix</keyword>
<keyword evidence="3" id="KW-0472">Membrane</keyword>
<keyword evidence="1" id="KW-0479">Metal-binding</keyword>
<feature type="transmembrane region" description="Helical" evidence="3">
    <location>
        <begin position="42"/>
        <end position="61"/>
    </location>
</feature>
<dbReference type="InterPro" id="IPR050197">
    <property type="entry name" value="Aldolase_class_II_sugar_metab"/>
</dbReference>